<reference evidence="3 4" key="1">
    <citation type="journal article" date="2016" name="Nat. Commun.">
        <title>Ectomycorrhizal ecology is imprinted in the genome of the dominant symbiotic fungus Cenococcum geophilum.</title>
        <authorList>
            <consortium name="DOE Joint Genome Institute"/>
            <person name="Peter M."/>
            <person name="Kohler A."/>
            <person name="Ohm R.A."/>
            <person name="Kuo A."/>
            <person name="Krutzmann J."/>
            <person name="Morin E."/>
            <person name="Arend M."/>
            <person name="Barry K.W."/>
            <person name="Binder M."/>
            <person name="Choi C."/>
            <person name="Clum A."/>
            <person name="Copeland A."/>
            <person name="Grisel N."/>
            <person name="Haridas S."/>
            <person name="Kipfer T."/>
            <person name="LaButti K."/>
            <person name="Lindquist E."/>
            <person name="Lipzen A."/>
            <person name="Maire R."/>
            <person name="Meier B."/>
            <person name="Mihaltcheva S."/>
            <person name="Molinier V."/>
            <person name="Murat C."/>
            <person name="Poggeler S."/>
            <person name="Quandt C.A."/>
            <person name="Sperisen C."/>
            <person name="Tritt A."/>
            <person name="Tisserant E."/>
            <person name="Crous P.W."/>
            <person name="Henrissat B."/>
            <person name="Nehls U."/>
            <person name="Egli S."/>
            <person name="Spatafora J.W."/>
            <person name="Grigoriev I.V."/>
            <person name="Martin F.M."/>
        </authorList>
    </citation>
    <scope>NUCLEOTIDE SEQUENCE [LARGE SCALE GENOMIC DNA]</scope>
    <source>
        <strain evidence="3 4">CBS 459.81</strain>
    </source>
</reference>
<dbReference type="PANTHER" id="PTHR30005:SF0">
    <property type="entry name" value="RETROGRADE REGULATION PROTEIN 2"/>
    <property type="match status" value="1"/>
</dbReference>
<dbReference type="EMBL" id="KV744854">
    <property type="protein sequence ID" value="OCK83701.1"/>
    <property type="molecule type" value="Genomic_DNA"/>
</dbReference>
<evidence type="ECO:0000259" key="1">
    <source>
        <dbReference type="Pfam" id="PF02541"/>
    </source>
</evidence>
<dbReference type="Proteomes" id="UP000250266">
    <property type="component" value="Unassembled WGS sequence"/>
</dbReference>
<proteinExistence type="predicted"/>
<protein>
    <submittedName>
        <fullName evidence="3">Retrograde regulation protein 2</fullName>
    </submittedName>
</protein>
<dbReference type="InterPro" id="IPR050273">
    <property type="entry name" value="GppA/Ppx_hydrolase"/>
</dbReference>
<feature type="domain" description="Ppx/GppA phosphatase N-terminal" evidence="1">
    <location>
        <begin position="27"/>
        <end position="334"/>
    </location>
</feature>
<evidence type="ECO:0000313" key="4">
    <source>
        <dbReference type="Proteomes" id="UP000250266"/>
    </source>
</evidence>
<organism evidence="3 4">
    <name type="scientific">Lepidopterella palustris CBS 459.81</name>
    <dbReference type="NCBI Taxonomy" id="1314670"/>
    <lineage>
        <taxon>Eukaryota</taxon>
        <taxon>Fungi</taxon>
        <taxon>Dikarya</taxon>
        <taxon>Ascomycota</taxon>
        <taxon>Pezizomycotina</taxon>
        <taxon>Dothideomycetes</taxon>
        <taxon>Pleosporomycetidae</taxon>
        <taxon>Mytilinidiales</taxon>
        <taxon>Argynnaceae</taxon>
        <taxon>Lepidopterella</taxon>
    </lineage>
</organism>
<name>A0A8E2EGR2_9PEZI</name>
<dbReference type="Gene3D" id="3.30.420.40">
    <property type="match status" value="1"/>
</dbReference>
<dbReference type="SUPFAM" id="SSF53067">
    <property type="entry name" value="Actin-like ATPase domain"/>
    <property type="match status" value="2"/>
</dbReference>
<evidence type="ECO:0000313" key="3">
    <source>
        <dbReference type="EMBL" id="OCK83701.1"/>
    </source>
</evidence>
<evidence type="ECO:0000259" key="2">
    <source>
        <dbReference type="Pfam" id="PF23566"/>
    </source>
</evidence>
<gene>
    <name evidence="3" type="ORF">K432DRAFT_321696</name>
</gene>
<accession>A0A8E2EGR2</accession>
<dbReference type="Pfam" id="PF02541">
    <property type="entry name" value="Ppx-GppA"/>
    <property type="match status" value="1"/>
</dbReference>
<dbReference type="Pfam" id="PF23566">
    <property type="entry name" value="RTG2_C"/>
    <property type="match status" value="1"/>
</dbReference>
<dbReference type="FunFam" id="3.30.420.40:FF:000191">
    <property type="entry name" value="Retrograde regulation protein 2"/>
    <property type="match status" value="1"/>
</dbReference>
<keyword evidence="4" id="KW-1185">Reference proteome</keyword>
<dbReference type="OrthoDB" id="2014654at2759"/>
<dbReference type="GO" id="GO:0006357">
    <property type="term" value="P:regulation of transcription by RNA polymerase II"/>
    <property type="evidence" value="ECO:0007669"/>
    <property type="project" value="TreeGrafter"/>
</dbReference>
<dbReference type="InterPro" id="IPR043129">
    <property type="entry name" value="ATPase_NBD"/>
</dbReference>
<dbReference type="AlphaFoldDB" id="A0A8E2EGR2"/>
<dbReference type="Gene3D" id="3.30.420.150">
    <property type="entry name" value="Exopolyphosphatase. Domain 2"/>
    <property type="match status" value="1"/>
</dbReference>
<dbReference type="InterPro" id="IPR003695">
    <property type="entry name" value="Ppx_GppA_N"/>
</dbReference>
<dbReference type="PANTHER" id="PTHR30005">
    <property type="entry name" value="EXOPOLYPHOSPHATASE"/>
    <property type="match status" value="1"/>
</dbReference>
<feature type="domain" description="RTG2 C-terminal" evidence="2">
    <location>
        <begin position="341"/>
        <end position="569"/>
    </location>
</feature>
<sequence length="574" mass="62690">MAYYYGLVDMGSNGIRFSITDLSPKTERILPTIYQDRAAISLYDVQWDNGQAVAIPASIIKQIIQSLQRFKSTCSDYGVEDSHVRIVATEATRQAKNSEEFRKQIQAATGWKVELLPKEVEGMVGAYGVASSYDAVNGLVMDLGGGSTQITWMMTEAGEVKISDKGSISMPYGAAALTRELEVADAKGFKGREAFKSEVIKNLKAAIQDLQIPEKLMQEAKSRGLALYLSGGGFRGWGFVLMSEHPIKPYPIPIINGFHVTKEAFHDTAMVQAAVQHASAETAPDIFRVSARRASQVPAVAFLVSCLAEAFPSINDVYFCQGGVREGMHFSHLDPATRALDPLVTATSPTAPESVTELVNLLFSSSPFPPTSHQKDSATSSSSNKNNCIFSTPLLTAFINALYTHAALPKDLRTGAALRSTTTGYYAGTHGISHQQRALLALLLCERYGGVSALSPSEQDFYGRIVQLLPEGQAWWCMYIGRVANVISNVYPAGVVREKRVEIRARWTQESKGQAVLHVEFTFGEREGGMGVWDEGFQKALRAVEKVGKKKNWVGDGKGYKVEVRVNGKEYGSD</sequence>
<dbReference type="InterPro" id="IPR057512">
    <property type="entry name" value="RTG2_C"/>
</dbReference>